<gene>
    <name evidence="1" type="ORF">SMN809_LOCUS22171</name>
</gene>
<dbReference type="Proteomes" id="UP000676336">
    <property type="component" value="Unassembled WGS sequence"/>
</dbReference>
<evidence type="ECO:0000313" key="1">
    <source>
        <dbReference type="EMBL" id="CAF4207607.1"/>
    </source>
</evidence>
<name>A0A8S2S7F9_9BILA</name>
<proteinExistence type="predicted"/>
<accession>A0A8S2S7F9</accession>
<dbReference type="EMBL" id="CAJOBI010019595">
    <property type="protein sequence ID" value="CAF4207607.1"/>
    <property type="molecule type" value="Genomic_DNA"/>
</dbReference>
<reference evidence="1" key="1">
    <citation type="submission" date="2021-02" db="EMBL/GenBank/DDBJ databases">
        <authorList>
            <person name="Nowell W R."/>
        </authorList>
    </citation>
    <scope>NUCLEOTIDE SEQUENCE</scope>
</reference>
<dbReference type="AlphaFoldDB" id="A0A8S2S7F9"/>
<evidence type="ECO:0000313" key="2">
    <source>
        <dbReference type="Proteomes" id="UP000676336"/>
    </source>
</evidence>
<sequence>MILGDFNMDIEQDGEKADRLLKWMDSCCHGP</sequence>
<organism evidence="1 2">
    <name type="scientific">Rotaria magnacalcarata</name>
    <dbReference type="NCBI Taxonomy" id="392030"/>
    <lineage>
        <taxon>Eukaryota</taxon>
        <taxon>Metazoa</taxon>
        <taxon>Spiralia</taxon>
        <taxon>Gnathifera</taxon>
        <taxon>Rotifera</taxon>
        <taxon>Eurotatoria</taxon>
        <taxon>Bdelloidea</taxon>
        <taxon>Philodinida</taxon>
        <taxon>Philodinidae</taxon>
        <taxon>Rotaria</taxon>
    </lineage>
</organism>
<protein>
    <submittedName>
        <fullName evidence="1">Uncharacterized protein</fullName>
    </submittedName>
</protein>
<feature type="non-terminal residue" evidence="1">
    <location>
        <position position="31"/>
    </location>
</feature>
<comment type="caution">
    <text evidence="1">The sequence shown here is derived from an EMBL/GenBank/DDBJ whole genome shotgun (WGS) entry which is preliminary data.</text>
</comment>